<protein>
    <submittedName>
        <fullName evidence="1">Uncharacterized protein</fullName>
    </submittedName>
</protein>
<organism evidence="1 2">
    <name type="scientific">Araneus ventricosus</name>
    <name type="common">Orbweaver spider</name>
    <name type="synonym">Epeira ventricosa</name>
    <dbReference type="NCBI Taxonomy" id="182803"/>
    <lineage>
        <taxon>Eukaryota</taxon>
        <taxon>Metazoa</taxon>
        <taxon>Ecdysozoa</taxon>
        <taxon>Arthropoda</taxon>
        <taxon>Chelicerata</taxon>
        <taxon>Arachnida</taxon>
        <taxon>Araneae</taxon>
        <taxon>Araneomorphae</taxon>
        <taxon>Entelegynae</taxon>
        <taxon>Araneoidea</taxon>
        <taxon>Araneidae</taxon>
        <taxon>Araneus</taxon>
    </lineage>
</organism>
<evidence type="ECO:0000313" key="1">
    <source>
        <dbReference type="EMBL" id="GBN26889.1"/>
    </source>
</evidence>
<comment type="caution">
    <text evidence="1">The sequence shown here is derived from an EMBL/GenBank/DDBJ whole genome shotgun (WGS) entry which is preliminary data.</text>
</comment>
<dbReference type="AlphaFoldDB" id="A0A4Y2MJZ8"/>
<sequence>MTPSRDYTRVTRSKDSFPGLYESYFQKGLLPGIIRELLEERTPSRDRLLQKGPSRLTELLEERTSQDIEDRRKDSFRDYTRVTRTDSLDYES</sequence>
<name>A0A4Y2MJZ8_ARAVE</name>
<keyword evidence="2" id="KW-1185">Reference proteome</keyword>
<evidence type="ECO:0000313" key="2">
    <source>
        <dbReference type="Proteomes" id="UP000499080"/>
    </source>
</evidence>
<dbReference type="EMBL" id="BGPR01007441">
    <property type="protein sequence ID" value="GBN26889.1"/>
    <property type="molecule type" value="Genomic_DNA"/>
</dbReference>
<accession>A0A4Y2MJZ8</accession>
<gene>
    <name evidence="1" type="ORF">AVEN_252774_1</name>
</gene>
<reference evidence="1 2" key="1">
    <citation type="journal article" date="2019" name="Sci. Rep.">
        <title>Orb-weaving spider Araneus ventricosus genome elucidates the spidroin gene catalogue.</title>
        <authorList>
            <person name="Kono N."/>
            <person name="Nakamura H."/>
            <person name="Ohtoshi R."/>
            <person name="Moran D.A.P."/>
            <person name="Shinohara A."/>
            <person name="Yoshida Y."/>
            <person name="Fujiwara M."/>
            <person name="Mori M."/>
            <person name="Tomita M."/>
            <person name="Arakawa K."/>
        </authorList>
    </citation>
    <scope>NUCLEOTIDE SEQUENCE [LARGE SCALE GENOMIC DNA]</scope>
</reference>
<dbReference type="Proteomes" id="UP000499080">
    <property type="component" value="Unassembled WGS sequence"/>
</dbReference>
<proteinExistence type="predicted"/>